<evidence type="ECO:0000313" key="3">
    <source>
        <dbReference type="Proteomes" id="UP001219934"/>
    </source>
</evidence>
<sequence>LHPFPPPLSLFPFSVVPSPPSTSHHHPTDRMPVRGEGVPFFFSEVEKGEKRTRRQDMKPLPNRRAHPGQSLSTDIPPPLQRAFSSAVNVFVQ</sequence>
<feature type="non-terminal residue" evidence="2">
    <location>
        <position position="92"/>
    </location>
</feature>
<evidence type="ECO:0000313" key="2">
    <source>
        <dbReference type="EMBL" id="KAJ4924267.1"/>
    </source>
</evidence>
<protein>
    <submittedName>
        <fullName evidence="2">Uncharacterized protein</fullName>
    </submittedName>
</protein>
<dbReference type="AlphaFoldDB" id="A0AAD6F845"/>
<comment type="caution">
    <text evidence="2">The sequence shown here is derived from an EMBL/GenBank/DDBJ whole genome shotgun (WGS) entry which is preliminary data.</text>
</comment>
<feature type="region of interest" description="Disordered" evidence="1">
    <location>
        <begin position="15"/>
        <end position="79"/>
    </location>
</feature>
<keyword evidence="3" id="KW-1185">Reference proteome</keyword>
<evidence type="ECO:0000256" key="1">
    <source>
        <dbReference type="SAM" id="MobiDB-lite"/>
    </source>
</evidence>
<feature type="non-terminal residue" evidence="2">
    <location>
        <position position="1"/>
    </location>
</feature>
<dbReference type="Proteomes" id="UP001219934">
    <property type="component" value="Unassembled WGS sequence"/>
</dbReference>
<organism evidence="2 3">
    <name type="scientific">Pogonophryne albipinna</name>
    <dbReference type="NCBI Taxonomy" id="1090488"/>
    <lineage>
        <taxon>Eukaryota</taxon>
        <taxon>Metazoa</taxon>
        <taxon>Chordata</taxon>
        <taxon>Craniata</taxon>
        <taxon>Vertebrata</taxon>
        <taxon>Euteleostomi</taxon>
        <taxon>Actinopterygii</taxon>
        <taxon>Neopterygii</taxon>
        <taxon>Teleostei</taxon>
        <taxon>Neoteleostei</taxon>
        <taxon>Acanthomorphata</taxon>
        <taxon>Eupercaria</taxon>
        <taxon>Perciformes</taxon>
        <taxon>Notothenioidei</taxon>
        <taxon>Pogonophryne</taxon>
    </lineage>
</organism>
<name>A0AAD6F845_9TELE</name>
<dbReference type="EMBL" id="JAPTMU010000023">
    <property type="protein sequence ID" value="KAJ4924267.1"/>
    <property type="molecule type" value="Genomic_DNA"/>
</dbReference>
<gene>
    <name evidence="2" type="ORF">JOQ06_000507</name>
</gene>
<proteinExistence type="predicted"/>
<reference evidence="2" key="1">
    <citation type="submission" date="2022-11" db="EMBL/GenBank/DDBJ databases">
        <title>Chromosome-level genome of Pogonophryne albipinna.</title>
        <authorList>
            <person name="Jo E."/>
        </authorList>
    </citation>
    <scope>NUCLEOTIDE SEQUENCE</scope>
    <source>
        <strain evidence="2">SGF0006</strain>
        <tissue evidence="2">Muscle</tissue>
    </source>
</reference>
<feature type="compositionally biased region" description="Basic and acidic residues" evidence="1">
    <location>
        <begin position="44"/>
        <end position="57"/>
    </location>
</feature>
<accession>A0AAD6F845</accession>